<dbReference type="PATRIC" id="fig|234621.6.peg.3389"/>
<protein>
    <recommendedName>
        <fullName evidence="3">PIN domain-containing protein</fullName>
    </recommendedName>
</protein>
<reference evidence="1 2" key="2">
    <citation type="journal article" date="2006" name="Environ. Microbiol.">
        <title>Sequence analysis of three plasmids harboured in Rhodococcus erythropolis strain PR4.</title>
        <authorList>
            <person name="Sekine M."/>
            <person name="Tanikawa S."/>
            <person name="Omata S."/>
            <person name="Saito M."/>
            <person name="Fujisawa T."/>
            <person name="Tsukatani N."/>
            <person name="Tajima T."/>
            <person name="Sekigawa T."/>
            <person name="Kosugi H."/>
            <person name="Matsuo Y."/>
            <person name="Nishiko R."/>
            <person name="Imamura K."/>
            <person name="Ito M."/>
            <person name="Narita H."/>
            <person name="Tago S."/>
            <person name="Fujita N."/>
            <person name="Harayama S."/>
        </authorList>
    </citation>
    <scope>NUCLEOTIDE SEQUENCE [LARGE SCALE GENOMIC DNA]</scope>
    <source>
        <strain evidence="2">PR4 / NBRC 100887</strain>
    </source>
</reference>
<reference evidence="2" key="1">
    <citation type="submission" date="2005-03" db="EMBL/GenBank/DDBJ databases">
        <title>Comparison of the complete genome sequences of Rhodococcus erythropolis PR4 and Rhodococcus opacus B4.</title>
        <authorList>
            <person name="Takarada H."/>
            <person name="Sekine M."/>
            <person name="Hosoyama A."/>
            <person name="Yamada R."/>
            <person name="Fujisawa T."/>
            <person name="Omata S."/>
            <person name="Shimizu A."/>
            <person name="Tsukatani N."/>
            <person name="Tanikawa S."/>
            <person name="Fujita N."/>
            <person name="Harayama S."/>
        </authorList>
    </citation>
    <scope>NUCLEOTIDE SEQUENCE [LARGE SCALE GENOMIC DNA]</scope>
    <source>
        <strain evidence="2">PR4 / NBRC 100887</strain>
    </source>
</reference>
<dbReference type="RefSeq" id="WP_020907615.1">
    <property type="nucleotide sequence ID" value="NC_012490.1"/>
</dbReference>
<organism evidence="1 2">
    <name type="scientific">Rhodococcus erythropolis (strain PR4 / NBRC 100887)</name>
    <dbReference type="NCBI Taxonomy" id="234621"/>
    <lineage>
        <taxon>Bacteria</taxon>
        <taxon>Bacillati</taxon>
        <taxon>Actinomycetota</taxon>
        <taxon>Actinomycetes</taxon>
        <taxon>Mycobacteriales</taxon>
        <taxon>Nocardiaceae</taxon>
        <taxon>Rhodococcus</taxon>
        <taxon>Rhodococcus erythropolis group</taxon>
    </lineage>
</organism>
<name>C0ZZ12_RHOE4</name>
<dbReference type="eggNOG" id="ENOG5032HTN">
    <property type="taxonomic scope" value="Bacteria"/>
</dbReference>
<proteinExistence type="predicted"/>
<dbReference type="EMBL" id="AP008957">
    <property type="protein sequence ID" value="BAH33597.1"/>
    <property type="molecule type" value="Genomic_DNA"/>
</dbReference>
<dbReference type="AlphaFoldDB" id="C0ZZ12"/>
<dbReference type="Proteomes" id="UP000002204">
    <property type="component" value="Chromosome"/>
</dbReference>
<dbReference type="KEGG" id="rer:RER_28890"/>
<evidence type="ECO:0000313" key="2">
    <source>
        <dbReference type="Proteomes" id="UP000002204"/>
    </source>
</evidence>
<dbReference type="HOGENOM" id="CLU_1794966_0_0_11"/>
<accession>C0ZZ12</accession>
<sequence length="144" mass="16101">MTDYQYLIDNNVLTKLSRDQRASDFFRTKCHVPSEVLHEARGFPDIDALSSREYPTTPDVLRQLVKVMGTVPIDDTRLVDLYANEGNADPLIVACALDARDANKGLLFWPTWVVVSDDGAVQAKATQFEIPVRTSAEFKAIISE</sequence>
<evidence type="ECO:0000313" key="1">
    <source>
        <dbReference type="EMBL" id="BAH33597.1"/>
    </source>
</evidence>
<evidence type="ECO:0008006" key="3">
    <source>
        <dbReference type="Google" id="ProtNLM"/>
    </source>
</evidence>
<gene>
    <name evidence="1" type="ordered locus">RER_28890</name>
</gene>